<organism evidence="2 3">
    <name type="scientific">Ascaris lumbricoides</name>
    <name type="common">Giant roundworm</name>
    <dbReference type="NCBI Taxonomy" id="6252"/>
    <lineage>
        <taxon>Eukaryota</taxon>
        <taxon>Metazoa</taxon>
        <taxon>Ecdysozoa</taxon>
        <taxon>Nematoda</taxon>
        <taxon>Chromadorea</taxon>
        <taxon>Rhabditida</taxon>
        <taxon>Spirurina</taxon>
        <taxon>Ascaridomorpha</taxon>
        <taxon>Ascaridoidea</taxon>
        <taxon>Ascarididae</taxon>
        <taxon>Ascaris</taxon>
    </lineage>
</organism>
<name>A0A0M3IJG4_ASCLU</name>
<dbReference type="Proteomes" id="UP000036681">
    <property type="component" value="Unplaced"/>
</dbReference>
<evidence type="ECO:0000256" key="1">
    <source>
        <dbReference type="SAM" id="SignalP"/>
    </source>
</evidence>
<protein>
    <submittedName>
        <fullName evidence="3">Secreted protein</fullName>
    </submittedName>
</protein>
<feature type="chain" id="PRO_5005657330" evidence="1">
    <location>
        <begin position="18"/>
        <end position="86"/>
    </location>
</feature>
<dbReference type="WBParaSite" id="ALUE_0001878801-mRNA-1">
    <property type="protein sequence ID" value="ALUE_0001878801-mRNA-1"/>
    <property type="gene ID" value="ALUE_0001878801"/>
</dbReference>
<dbReference type="AlphaFoldDB" id="A0A0M3IJG4"/>
<sequence length="86" mass="9730">MVPLLTFMLMFLTRVELDVYASLSVSLLHWQPCIHPILTLWFVKPFHQKIASKLLNGRTNTVIPINFMSQANPDAAMATKDTCKGL</sequence>
<evidence type="ECO:0000313" key="2">
    <source>
        <dbReference type="Proteomes" id="UP000036681"/>
    </source>
</evidence>
<keyword evidence="2" id="KW-1185">Reference proteome</keyword>
<accession>A0A0M3IJG4</accession>
<proteinExistence type="predicted"/>
<keyword evidence="1" id="KW-0732">Signal</keyword>
<reference evidence="3" key="1">
    <citation type="submission" date="2017-02" db="UniProtKB">
        <authorList>
            <consortium name="WormBaseParasite"/>
        </authorList>
    </citation>
    <scope>IDENTIFICATION</scope>
</reference>
<feature type="signal peptide" evidence="1">
    <location>
        <begin position="1"/>
        <end position="17"/>
    </location>
</feature>
<evidence type="ECO:0000313" key="3">
    <source>
        <dbReference type="WBParaSite" id="ALUE_0001878801-mRNA-1"/>
    </source>
</evidence>